<keyword evidence="1" id="KW-0812">Transmembrane</keyword>
<dbReference type="InterPro" id="IPR006860">
    <property type="entry name" value="FecR"/>
</dbReference>
<dbReference type="PANTHER" id="PTHR30273">
    <property type="entry name" value="PERIPLASMIC SIGNAL SENSOR AND SIGMA FACTOR ACTIVATOR FECR-RELATED"/>
    <property type="match status" value="1"/>
</dbReference>
<dbReference type="RefSeq" id="WP_091147202.1">
    <property type="nucleotide sequence ID" value="NZ_FNAI01000002.1"/>
</dbReference>
<keyword evidence="5" id="KW-1185">Reference proteome</keyword>
<proteinExistence type="predicted"/>
<evidence type="ECO:0000259" key="2">
    <source>
        <dbReference type="Pfam" id="PF04773"/>
    </source>
</evidence>
<evidence type="ECO:0000313" key="4">
    <source>
        <dbReference type="EMBL" id="SDD82785.1"/>
    </source>
</evidence>
<dbReference type="PANTHER" id="PTHR30273:SF2">
    <property type="entry name" value="PROTEIN FECR"/>
    <property type="match status" value="1"/>
</dbReference>
<dbReference type="FunFam" id="2.60.120.1440:FF:000001">
    <property type="entry name" value="Putative anti-sigma factor"/>
    <property type="match status" value="1"/>
</dbReference>
<dbReference type="OrthoDB" id="1099963at2"/>
<dbReference type="Gene3D" id="2.60.120.1440">
    <property type="match status" value="1"/>
</dbReference>
<evidence type="ECO:0000313" key="5">
    <source>
        <dbReference type="Proteomes" id="UP000199072"/>
    </source>
</evidence>
<feature type="transmembrane region" description="Helical" evidence="1">
    <location>
        <begin position="92"/>
        <end position="114"/>
    </location>
</feature>
<gene>
    <name evidence="4" type="ORF">SAMN05216464_102700</name>
</gene>
<keyword evidence="1" id="KW-0472">Membrane</keyword>
<feature type="domain" description="FecR protein" evidence="2">
    <location>
        <begin position="196"/>
        <end position="291"/>
    </location>
</feature>
<dbReference type="Proteomes" id="UP000199072">
    <property type="component" value="Unassembled WGS sequence"/>
</dbReference>
<accession>A0A1G6XZI5</accession>
<dbReference type="InterPro" id="IPR012373">
    <property type="entry name" value="Ferrdict_sens_TM"/>
</dbReference>
<dbReference type="Gene3D" id="3.55.50.30">
    <property type="match status" value="1"/>
</dbReference>
<dbReference type="STRING" id="1391627.SAMN05216464_102700"/>
<reference evidence="4 5" key="1">
    <citation type="submission" date="2016-10" db="EMBL/GenBank/DDBJ databases">
        <authorList>
            <person name="de Groot N.N."/>
        </authorList>
    </citation>
    <scope>NUCLEOTIDE SEQUENCE [LARGE SCALE GENOMIC DNA]</scope>
    <source>
        <strain evidence="4 5">47C3B</strain>
    </source>
</reference>
<dbReference type="GO" id="GO:0016989">
    <property type="term" value="F:sigma factor antagonist activity"/>
    <property type="evidence" value="ECO:0007669"/>
    <property type="project" value="TreeGrafter"/>
</dbReference>
<dbReference type="EMBL" id="FNAI01000002">
    <property type="protein sequence ID" value="SDD82785.1"/>
    <property type="molecule type" value="Genomic_DNA"/>
</dbReference>
<keyword evidence="1" id="KW-1133">Transmembrane helix</keyword>
<dbReference type="AlphaFoldDB" id="A0A1G6XZI5"/>
<organism evidence="4 5">
    <name type="scientific">Mucilaginibacter pineti</name>
    <dbReference type="NCBI Taxonomy" id="1391627"/>
    <lineage>
        <taxon>Bacteria</taxon>
        <taxon>Pseudomonadati</taxon>
        <taxon>Bacteroidota</taxon>
        <taxon>Sphingobacteriia</taxon>
        <taxon>Sphingobacteriales</taxon>
        <taxon>Sphingobacteriaceae</taxon>
        <taxon>Mucilaginibacter</taxon>
    </lineage>
</organism>
<evidence type="ECO:0000259" key="3">
    <source>
        <dbReference type="Pfam" id="PF16344"/>
    </source>
</evidence>
<feature type="domain" description="Protein FecR C-terminal" evidence="3">
    <location>
        <begin position="334"/>
        <end position="400"/>
    </location>
</feature>
<sequence>MSALNTRLFYLFNTYYNETATPQERDELFQIITSSANDAELTALIHEAWNSLEINEPLFDPTKSLDMLNNILLNKAANDGSAKIRPPDNNRLWLKIGVAAALMVFTGIGAYLIANRQQQQLNKNNVARVSHTHDVLPGGNKAVLTLANGKTITLNSAQNGVLAQQGGASVYKTRNGQLVYGGGQNDAQEQATAMNKVSTPRGGQYQLVLSDGSKVWLNAASSLSFPAVFMGKTRDVEITGEAYFEVAKNPNKPFRVKTNNTTVEVLGTHFNINAYTDEESIKTTLLEGSVKISNSKYASVLKPGQQASLTQTGQIKVIDDPEAEYAIAWKNGVFEFKDAGIETIMRQAARWYDVDVSYQGTIPTREFNGSISRNVKASELMGMLKYAGVNFKIEDKHITVIP</sequence>
<protein>
    <submittedName>
        <fullName evidence="4">FecR family protein</fullName>
    </submittedName>
</protein>
<name>A0A1G6XZI5_9SPHI</name>
<evidence type="ECO:0000256" key="1">
    <source>
        <dbReference type="SAM" id="Phobius"/>
    </source>
</evidence>
<dbReference type="Pfam" id="PF04773">
    <property type="entry name" value="FecR"/>
    <property type="match status" value="1"/>
</dbReference>
<dbReference type="Pfam" id="PF16344">
    <property type="entry name" value="FecR_C"/>
    <property type="match status" value="1"/>
</dbReference>
<dbReference type="InterPro" id="IPR032508">
    <property type="entry name" value="FecR_C"/>
</dbReference>